<sequence length="117" mass="13608">MQLMADFSDQQLLEVFEKHYLVPTDDEFYDRASLTRGLREVERLRASDEQTVERLAAYLYSLGPFWSFARGENVPWDDPDPVWIAKWKWREQARVILEVVFSADPSAPVATGVEDAR</sequence>
<accession>A0A2K9DIV6</accession>
<proteinExistence type="predicted"/>
<organism evidence="1 2">
    <name type="scientific">Microbacterium hominis</name>
    <dbReference type="NCBI Taxonomy" id="162426"/>
    <lineage>
        <taxon>Bacteria</taxon>
        <taxon>Bacillati</taxon>
        <taxon>Actinomycetota</taxon>
        <taxon>Actinomycetes</taxon>
        <taxon>Micrococcales</taxon>
        <taxon>Microbacteriaceae</taxon>
        <taxon>Microbacterium</taxon>
    </lineage>
</organism>
<dbReference type="Proteomes" id="UP000233276">
    <property type="component" value="Chromosome"/>
</dbReference>
<dbReference type="KEGG" id="mhos:CXR34_08105"/>
<name>A0A2K9DIV6_9MICO</name>
<evidence type="ECO:0000313" key="2">
    <source>
        <dbReference type="Proteomes" id="UP000233276"/>
    </source>
</evidence>
<reference evidence="1 2" key="1">
    <citation type="submission" date="2017-12" db="EMBL/GenBank/DDBJ databases">
        <title>Isolation and characterization of estrogens degradatiion strain Microbacterium hominis SJTG1.</title>
        <authorList>
            <person name="Xiong W."/>
            <person name="Yin C."/>
            <person name="Zheng D."/>
            <person name="Liang R."/>
        </authorList>
    </citation>
    <scope>NUCLEOTIDE SEQUENCE [LARGE SCALE GENOMIC DNA]</scope>
    <source>
        <strain evidence="1 2">SJTG1</strain>
    </source>
</reference>
<dbReference type="AlphaFoldDB" id="A0A2K9DIV6"/>
<protein>
    <submittedName>
        <fullName evidence="1">Uncharacterized protein</fullName>
    </submittedName>
</protein>
<gene>
    <name evidence="1" type="ORF">CXR34_08105</name>
</gene>
<evidence type="ECO:0000313" key="1">
    <source>
        <dbReference type="EMBL" id="AUG29427.1"/>
    </source>
</evidence>
<dbReference type="EMBL" id="CP025299">
    <property type="protein sequence ID" value="AUG29427.1"/>
    <property type="molecule type" value="Genomic_DNA"/>
</dbReference>